<sequence length="135" mass="15088">MVDHLDTNGSVFVHSDGELKHYIEVHIINTLFESSGLHLATLTANSSFLFNFHIDASVTDCLMFKAQLVLLVAHLLPLLLLLLLLNGNCDVLPYSVNHFDSLPNFIAGLFFRVPYSKFLSQQFAQGSKPLPVILY</sequence>
<protein>
    <submittedName>
        <fullName evidence="2">Uncharacterized protein</fullName>
    </submittedName>
</protein>
<dbReference type="AlphaFoldDB" id="X0MAE5"/>
<keyword evidence="1" id="KW-0472">Membrane</keyword>
<keyword evidence="1" id="KW-0812">Transmembrane</keyword>
<reference evidence="2" key="2">
    <citation type="submission" date="2012-05" db="EMBL/GenBank/DDBJ databases">
        <title>The Genome Annotation of Fusarium oxysporum Cotton.</title>
        <authorList>
            <consortium name="The Broad Institute Genomics Platform"/>
            <person name="Ma L.-J."/>
            <person name="Corby-Kistler H."/>
            <person name="Broz K."/>
            <person name="Gale L.R."/>
            <person name="Jonkers W."/>
            <person name="O'Donnell K."/>
            <person name="Ploetz R."/>
            <person name="Steinberg C."/>
            <person name="Schwartz D.C."/>
            <person name="VanEtten H."/>
            <person name="Zhou S."/>
            <person name="Young S.K."/>
            <person name="Zeng Q."/>
            <person name="Gargeya S."/>
            <person name="Fitzgerald M."/>
            <person name="Abouelleil A."/>
            <person name="Alvarado L."/>
            <person name="Chapman S.B."/>
            <person name="Gainer-Dewar J."/>
            <person name="Goldberg J."/>
            <person name="Griggs A."/>
            <person name="Gujja S."/>
            <person name="Hansen M."/>
            <person name="Howarth C."/>
            <person name="Imamovic A."/>
            <person name="Ireland A."/>
            <person name="Larimer J."/>
            <person name="McCowan C."/>
            <person name="Murphy C."/>
            <person name="Pearson M."/>
            <person name="Poon T.W."/>
            <person name="Priest M."/>
            <person name="Roberts A."/>
            <person name="Saif S."/>
            <person name="Shea T."/>
            <person name="Sykes S."/>
            <person name="Wortman J."/>
            <person name="Nusbaum C."/>
            <person name="Birren B."/>
        </authorList>
    </citation>
    <scope>NUCLEOTIDE SEQUENCE</scope>
    <source>
        <strain evidence="2">25433</strain>
    </source>
</reference>
<feature type="transmembrane region" description="Helical" evidence="1">
    <location>
        <begin position="68"/>
        <end position="85"/>
    </location>
</feature>
<dbReference type="Proteomes" id="UP000030701">
    <property type="component" value="Unassembled WGS sequence"/>
</dbReference>
<evidence type="ECO:0000256" key="1">
    <source>
        <dbReference type="SAM" id="Phobius"/>
    </source>
</evidence>
<name>X0MAE5_FUSOX</name>
<dbReference type="EMBL" id="JH657919">
    <property type="protein sequence ID" value="EXM35219.1"/>
    <property type="molecule type" value="Genomic_DNA"/>
</dbReference>
<evidence type="ECO:0000313" key="2">
    <source>
        <dbReference type="EMBL" id="EXM35219.1"/>
    </source>
</evidence>
<proteinExistence type="predicted"/>
<gene>
    <name evidence="2" type="ORF">FOTG_01735</name>
</gene>
<reference evidence="2" key="1">
    <citation type="submission" date="2011-11" db="EMBL/GenBank/DDBJ databases">
        <title>The Genome Sequence of Fusarium oxysporum Cotton.</title>
        <authorList>
            <consortium name="The Broad Institute Genome Sequencing Platform"/>
            <person name="Ma L.-J."/>
            <person name="Gale L.R."/>
            <person name="Schwartz D.C."/>
            <person name="Zhou S."/>
            <person name="Corby-Kistler H."/>
            <person name="Young S.K."/>
            <person name="Zeng Q."/>
            <person name="Gargeya S."/>
            <person name="Fitzgerald M."/>
            <person name="Haas B."/>
            <person name="Abouelleil A."/>
            <person name="Alvarado L."/>
            <person name="Arachchi H.M."/>
            <person name="Berlin A."/>
            <person name="Brown A."/>
            <person name="Chapman S.B."/>
            <person name="Chen Z."/>
            <person name="Dunbar C."/>
            <person name="Freedman E."/>
            <person name="Gearin G."/>
            <person name="Goldberg J."/>
            <person name="Griggs A."/>
            <person name="Gujja S."/>
            <person name="Heiman D."/>
            <person name="Howarth C."/>
            <person name="Larson L."/>
            <person name="Lui A."/>
            <person name="MacDonald P.J.P."/>
            <person name="Montmayeur A."/>
            <person name="Murphy C."/>
            <person name="Neiman D."/>
            <person name="Pearson M."/>
            <person name="Priest M."/>
            <person name="Roberts A."/>
            <person name="Saif S."/>
            <person name="Shea T."/>
            <person name="Shenoy N."/>
            <person name="Sisk P."/>
            <person name="Stolte C."/>
            <person name="Sykes S."/>
            <person name="Wortman J."/>
            <person name="Nusbaum C."/>
            <person name="Birren B."/>
        </authorList>
    </citation>
    <scope>NUCLEOTIDE SEQUENCE [LARGE SCALE GENOMIC DNA]</scope>
    <source>
        <strain evidence="2">25433</strain>
    </source>
</reference>
<keyword evidence="1" id="KW-1133">Transmembrane helix</keyword>
<organism evidence="2">
    <name type="scientific">Fusarium oxysporum f. sp. vasinfectum 25433</name>
    <dbReference type="NCBI Taxonomy" id="1089449"/>
    <lineage>
        <taxon>Eukaryota</taxon>
        <taxon>Fungi</taxon>
        <taxon>Dikarya</taxon>
        <taxon>Ascomycota</taxon>
        <taxon>Pezizomycotina</taxon>
        <taxon>Sordariomycetes</taxon>
        <taxon>Hypocreomycetidae</taxon>
        <taxon>Hypocreales</taxon>
        <taxon>Nectriaceae</taxon>
        <taxon>Fusarium</taxon>
        <taxon>Fusarium oxysporum species complex</taxon>
    </lineage>
</organism>
<accession>X0MAE5</accession>
<dbReference type="HOGENOM" id="CLU_1906813_0_0_1"/>